<feature type="chain" id="PRO_5020482219" description="YNCE-like beta-propeller domain-containing protein" evidence="2">
    <location>
        <begin position="25"/>
        <end position="401"/>
    </location>
</feature>
<evidence type="ECO:0000313" key="5">
    <source>
        <dbReference type="Proteomes" id="UP000290253"/>
    </source>
</evidence>
<dbReference type="PROSITE" id="PS51257">
    <property type="entry name" value="PROKAR_LIPOPROTEIN"/>
    <property type="match status" value="1"/>
</dbReference>
<evidence type="ECO:0000259" key="3">
    <source>
        <dbReference type="Pfam" id="PF21783"/>
    </source>
</evidence>
<name>A0A4Q1SH70_9BACT</name>
<organism evidence="4 5">
    <name type="scientific">Silvibacterium dinghuense</name>
    <dbReference type="NCBI Taxonomy" id="1560006"/>
    <lineage>
        <taxon>Bacteria</taxon>
        <taxon>Pseudomonadati</taxon>
        <taxon>Acidobacteriota</taxon>
        <taxon>Terriglobia</taxon>
        <taxon>Terriglobales</taxon>
        <taxon>Acidobacteriaceae</taxon>
        <taxon>Silvibacterium</taxon>
    </lineage>
</organism>
<evidence type="ECO:0000256" key="1">
    <source>
        <dbReference type="ARBA" id="ARBA00022729"/>
    </source>
</evidence>
<dbReference type="AlphaFoldDB" id="A0A4Q1SH70"/>
<dbReference type="OrthoDB" id="127135at2"/>
<dbReference type="NCBIfam" id="TIGR02276">
    <property type="entry name" value="beta_rpt_yvtn"/>
    <property type="match status" value="2"/>
</dbReference>
<dbReference type="Pfam" id="PF21783">
    <property type="entry name" value="YNCE"/>
    <property type="match status" value="1"/>
</dbReference>
<comment type="caution">
    <text evidence="4">The sequence shown here is derived from an EMBL/GenBank/DDBJ whole genome shotgun (WGS) entry which is preliminary data.</text>
</comment>
<proteinExistence type="predicted"/>
<gene>
    <name evidence="4" type="ORF">ESZ00_01865</name>
</gene>
<dbReference type="InterPro" id="IPR015943">
    <property type="entry name" value="WD40/YVTN_repeat-like_dom_sf"/>
</dbReference>
<dbReference type="InterPro" id="IPR011964">
    <property type="entry name" value="YVTN_b-propeller_repeat"/>
</dbReference>
<evidence type="ECO:0000256" key="2">
    <source>
        <dbReference type="SAM" id="SignalP"/>
    </source>
</evidence>
<sequence>MKNLTRRPRVSRLCLLALAPLVLAGCTRNHFPQYPPDYRQYAYVTNGGSNTVSVLDLVNLRQDRVLQVGQEPTGVTASPVRNEVYVVNAGPASGNGSLSVINAEKNQVVATIPLQKRPFFIDVTRDGKFGYVANSGSNTVSVIDLEARREIGVVGVGEAPGLAKISPDGKSLVVTNRDGGSVSVVDPVKMRVRAVFSGCPQATDAVILPDSSKAFAACSGGHQVMSVGLAKPDSPNDDEHADRLLALLDVGKTPVHLAMKPDGGEIFVSNFDSDSVSEIATGTNEVGGAYLVGAHPANAIVSADNSLLWISNSNADSIGVYSIDDGRLIKPPVRVGGGPGALAFSEDGFLLLAADTRSGDVSVVRTQSYASNGSIRIGTLFTMLPAGVRPNDIAVKAFHVH</sequence>
<dbReference type="Gene3D" id="2.130.10.10">
    <property type="entry name" value="YVTN repeat-like/Quinoprotein amine dehydrogenase"/>
    <property type="match status" value="2"/>
</dbReference>
<feature type="domain" description="YNCE-like beta-propeller" evidence="3">
    <location>
        <begin position="131"/>
        <end position="345"/>
    </location>
</feature>
<protein>
    <recommendedName>
        <fullName evidence="3">YNCE-like beta-propeller domain-containing protein</fullName>
    </recommendedName>
</protein>
<dbReference type="PANTHER" id="PTHR47197:SF3">
    <property type="entry name" value="DIHYDRO-HEME D1 DEHYDROGENASE"/>
    <property type="match status" value="1"/>
</dbReference>
<keyword evidence="5" id="KW-1185">Reference proteome</keyword>
<reference evidence="4 5" key="1">
    <citation type="journal article" date="2016" name="Int. J. Syst. Evol. Microbiol.">
        <title>Acidipila dinghuensis sp. nov., an acidobacterium isolated from forest soil.</title>
        <authorList>
            <person name="Jiang Y.W."/>
            <person name="Wang J."/>
            <person name="Chen M.H."/>
            <person name="Lv Y.Y."/>
            <person name="Qiu L.H."/>
        </authorList>
    </citation>
    <scope>NUCLEOTIDE SEQUENCE [LARGE SCALE GENOMIC DNA]</scope>
    <source>
        <strain evidence="4 5">DHOF10</strain>
    </source>
</reference>
<accession>A0A4Q1SH70</accession>
<dbReference type="InterPro" id="IPR048433">
    <property type="entry name" value="YNCE-like_beta-prop"/>
</dbReference>
<dbReference type="EMBL" id="SDMK01000001">
    <property type="protein sequence ID" value="RXS96719.1"/>
    <property type="molecule type" value="Genomic_DNA"/>
</dbReference>
<dbReference type="InterPro" id="IPR051200">
    <property type="entry name" value="Host-pathogen_enzymatic-act"/>
</dbReference>
<evidence type="ECO:0000313" key="4">
    <source>
        <dbReference type="EMBL" id="RXS96719.1"/>
    </source>
</evidence>
<dbReference type="Proteomes" id="UP000290253">
    <property type="component" value="Unassembled WGS sequence"/>
</dbReference>
<dbReference type="SUPFAM" id="SSF51004">
    <property type="entry name" value="C-terminal (heme d1) domain of cytochrome cd1-nitrite reductase"/>
    <property type="match status" value="1"/>
</dbReference>
<dbReference type="InterPro" id="IPR011048">
    <property type="entry name" value="Haem_d1_sf"/>
</dbReference>
<keyword evidence="1 2" id="KW-0732">Signal</keyword>
<feature type="signal peptide" evidence="2">
    <location>
        <begin position="1"/>
        <end position="24"/>
    </location>
</feature>
<dbReference type="PANTHER" id="PTHR47197">
    <property type="entry name" value="PROTEIN NIRF"/>
    <property type="match status" value="1"/>
</dbReference>